<sequence>MQVRPIPDRRWRGCSLNTSSRRAGDGPNGCGSYNLLRSGRTLLASRISTRRSHEQETQSQPGNYKPKCSPARYPANGHLSLIYFLKHFTGYIHYPHCERK</sequence>
<dbReference type="AlphaFoldDB" id="A0A5J4K1E8"/>
<feature type="region of interest" description="Disordered" evidence="1">
    <location>
        <begin position="12"/>
        <end position="32"/>
    </location>
</feature>
<evidence type="ECO:0000256" key="1">
    <source>
        <dbReference type="SAM" id="MobiDB-lite"/>
    </source>
</evidence>
<comment type="caution">
    <text evidence="2">The sequence shown here is derived from an EMBL/GenBank/DDBJ whole genome shotgun (WGS) entry which is preliminary data.</text>
</comment>
<reference evidence="2 3" key="1">
    <citation type="journal article" date="2019" name="Int. J. Syst. Evol. Microbiol.">
        <title>Thermogemmatispora aurantia sp. nov. and Thermogemmatispora argillosa sp. nov., within the class Ktedonobacteria, and emended description of the genus Thermogemmatispora.</title>
        <authorList>
            <person name="Zheng Y."/>
            <person name="Wang C.M."/>
            <person name="Sakai Y."/>
            <person name="Abe K."/>
            <person name="Yokota A."/>
            <person name="Yabe S."/>
        </authorList>
    </citation>
    <scope>NUCLEOTIDE SEQUENCE [LARGE SCALE GENOMIC DNA]</scope>
    <source>
        <strain evidence="2 3">A1-2</strain>
    </source>
</reference>
<dbReference type="EMBL" id="BKZV01000001">
    <property type="protein sequence ID" value="GER81645.1"/>
    <property type="molecule type" value="Genomic_DNA"/>
</dbReference>
<dbReference type="Proteomes" id="UP000334820">
    <property type="component" value="Unassembled WGS sequence"/>
</dbReference>
<keyword evidence="3" id="KW-1185">Reference proteome</keyword>
<gene>
    <name evidence="2" type="ORF">KTAU_02830</name>
</gene>
<organism evidence="2 3">
    <name type="scientific">Thermogemmatispora aurantia</name>
    <dbReference type="NCBI Taxonomy" id="2045279"/>
    <lineage>
        <taxon>Bacteria</taxon>
        <taxon>Bacillati</taxon>
        <taxon>Chloroflexota</taxon>
        <taxon>Ktedonobacteria</taxon>
        <taxon>Thermogemmatisporales</taxon>
        <taxon>Thermogemmatisporaceae</taxon>
        <taxon>Thermogemmatispora</taxon>
    </lineage>
</organism>
<name>A0A5J4K1E8_9CHLR</name>
<accession>A0A5J4K1E8</accession>
<feature type="region of interest" description="Disordered" evidence="1">
    <location>
        <begin position="48"/>
        <end position="69"/>
    </location>
</feature>
<protein>
    <submittedName>
        <fullName evidence="2">Uncharacterized protein</fullName>
    </submittedName>
</protein>
<evidence type="ECO:0000313" key="2">
    <source>
        <dbReference type="EMBL" id="GER81645.1"/>
    </source>
</evidence>
<proteinExistence type="predicted"/>
<evidence type="ECO:0000313" key="3">
    <source>
        <dbReference type="Proteomes" id="UP000334820"/>
    </source>
</evidence>